<feature type="region of interest" description="Disordered" evidence="1">
    <location>
        <begin position="1"/>
        <end position="96"/>
    </location>
</feature>
<sequence length="96" mass="10279">MISSKKWTVSSSSKDTHETTTSPLLYARPRRVLPHKKGAVSLTLVPTQESSTGKINIGVKDYSKGKAKRAPPGRSSRTKAADDDSDGPETPGTSRP</sequence>
<protein>
    <submittedName>
        <fullName evidence="2">Uncharacterized protein</fullName>
    </submittedName>
</protein>
<evidence type="ECO:0000313" key="2">
    <source>
        <dbReference type="EMBL" id="TPX48421.1"/>
    </source>
</evidence>
<keyword evidence="4" id="KW-1185">Reference proteome</keyword>
<evidence type="ECO:0000313" key="4">
    <source>
        <dbReference type="Proteomes" id="UP000317494"/>
    </source>
</evidence>
<organism evidence="2 4">
    <name type="scientific">Synchytrium endobioticum</name>
    <dbReference type="NCBI Taxonomy" id="286115"/>
    <lineage>
        <taxon>Eukaryota</taxon>
        <taxon>Fungi</taxon>
        <taxon>Fungi incertae sedis</taxon>
        <taxon>Chytridiomycota</taxon>
        <taxon>Chytridiomycota incertae sedis</taxon>
        <taxon>Chytridiomycetes</taxon>
        <taxon>Synchytriales</taxon>
        <taxon>Synchytriaceae</taxon>
        <taxon>Synchytrium</taxon>
    </lineage>
</organism>
<accession>A0A507DAJ7</accession>
<name>A0A507DAJ7_9FUNG</name>
<feature type="compositionally biased region" description="Low complexity" evidence="1">
    <location>
        <begin position="1"/>
        <end position="13"/>
    </location>
</feature>
<dbReference type="VEuPathDB" id="FungiDB:SeMB42_g03003"/>
<dbReference type="VEuPathDB" id="FungiDB:SeMB42_g03007"/>
<dbReference type="EMBL" id="QEAN01000100">
    <property type="protein sequence ID" value="TPX48425.1"/>
    <property type="molecule type" value="Genomic_DNA"/>
</dbReference>
<feature type="compositionally biased region" description="Polar residues" evidence="1">
    <location>
        <begin position="44"/>
        <end position="54"/>
    </location>
</feature>
<proteinExistence type="predicted"/>
<dbReference type="EMBL" id="QEAN01000100">
    <property type="protein sequence ID" value="TPX48421.1"/>
    <property type="molecule type" value="Genomic_DNA"/>
</dbReference>
<evidence type="ECO:0000313" key="3">
    <source>
        <dbReference type="EMBL" id="TPX48425.1"/>
    </source>
</evidence>
<dbReference type="Proteomes" id="UP000317494">
    <property type="component" value="Unassembled WGS sequence"/>
</dbReference>
<comment type="caution">
    <text evidence="2">The sequence shown here is derived from an EMBL/GenBank/DDBJ whole genome shotgun (WGS) entry which is preliminary data.</text>
</comment>
<feature type="compositionally biased region" description="Basic residues" evidence="1">
    <location>
        <begin position="28"/>
        <end position="38"/>
    </location>
</feature>
<gene>
    <name evidence="2" type="ORF">SeMB42_g03003</name>
    <name evidence="3" type="ORF">SeMB42_g03007</name>
</gene>
<evidence type="ECO:0000256" key="1">
    <source>
        <dbReference type="SAM" id="MobiDB-lite"/>
    </source>
</evidence>
<reference evidence="2 4" key="1">
    <citation type="journal article" date="2019" name="Sci. Rep.">
        <title>Comparative genomics of chytrid fungi reveal insights into the obligate biotrophic and pathogenic lifestyle of Synchytrium endobioticum.</title>
        <authorList>
            <person name="van de Vossenberg B.T.L.H."/>
            <person name="Warris S."/>
            <person name="Nguyen H.D.T."/>
            <person name="van Gent-Pelzer M.P.E."/>
            <person name="Joly D.L."/>
            <person name="van de Geest H.C."/>
            <person name="Bonants P.J.M."/>
            <person name="Smith D.S."/>
            <person name="Levesque C.A."/>
            <person name="van der Lee T.A.J."/>
        </authorList>
    </citation>
    <scope>NUCLEOTIDE SEQUENCE [LARGE SCALE GENOMIC DNA]</scope>
    <source>
        <strain evidence="2 4">MB42</strain>
    </source>
</reference>
<dbReference type="AlphaFoldDB" id="A0A507DAJ7"/>